<keyword evidence="5 14" id="KW-0812">Transmembrane</keyword>
<proteinExistence type="predicted"/>
<feature type="region of interest" description="Disordered" evidence="13">
    <location>
        <begin position="384"/>
        <end position="406"/>
    </location>
</feature>
<feature type="transmembrane region" description="Helical" evidence="14">
    <location>
        <begin position="51"/>
        <end position="77"/>
    </location>
</feature>
<evidence type="ECO:0000256" key="2">
    <source>
        <dbReference type="ARBA" id="ARBA00014411"/>
    </source>
</evidence>
<protein>
    <recommendedName>
        <fullName evidence="2">Receptor for retinol uptake STRA6</fullName>
    </recommendedName>
    <alternativeName>
        <fullName evidence="11">Retinol-binding protein receptor STRA6</fullName>
    </alternativeName>
</protein>
<evidence type="ECO:0000313" key="15">
    <source>
        <dbReference type="Proteomes" id="UP001652624"/>
    </source>
</evidence>
<evidence type="ECO:0000256" key="1">
    <source>
        <dbReference type="ARBA" id="ARBA00004651"/>
    </source>
</evidence>
<sequence length="630" mass="66082">MGTAAEPGDPTPIPTLTPAPEDDDYWYLDGPQGPELPTELPPCLPSLPPSLAHICLAVLSVLVLLLLIPLGRCPLLWSHCGRSRFRLPSPLDFPAPRGSRAAPAALLTVLSSALCLLLSENTSVPTLGSAPGPGARRLLGLLYCPALYYPLAACCTARHPAAHLLGALLAWVHLVLQLWPRAECPQTSQVQQFYSLLATLPLLLGLGFLGLWHPVQLARHFRRHPELGAQDLWSRGSEQYLRGVLYKHKRNSAPHPQSGFLSRVRSCCRRLYHPQPGFQLPLMLVLSAALTGTVTYQVALLLLVAVVPTLRRVREGLTTEVSYLLAGFGLVLSDDRQEVVQLVKRQLWVLEVCYVTALVLSCCLTLLALTHSLGTHRAAVPAGDPLSGGHGAGLPDLPTPPRRPEPPAAWSTDLLALLADRGLGCGPAERGCPLGVPGHPPRIPCADQPAGTDSCHLPALPGQCAGGRPGGWLPPAALGTLLGPDAGPGTAQPAARPSHRAGPWLPHLPQLPEDGSQPVPPSRHGLLRPAPARPAAPHGPPGPPQPGLGGRRGAAAEDQGAGGPEVGAQGRAGAGALGPGLHAAAQPRPPGLPEGPRPPALMLPVPCPGCHLQSRPLLCTNPPPHHAVDD</sequence>
<keyword evidence="3" id="KW-0813">Transport</keyword>
<dbReference type="PANTHER" id="PTHR21444">
    <property type="entry name" value="COILED-COIL DOMAIN-CONTAINING PROTEIN 180"/>
    <property type="match status" value="1"/>
</dbReference>
<evidence type="ECO:0000256" key="6">
    <source>
        <dbReference type="ARBA" id="ARBA00022893"/>
    </source>
</evidence>
<feature type="compositionally biased region" description="Low complexity" evidence="13">
    <location>
        <begin position="475"/>
        <end position="489"/>
    </location>
</feature>
<evidence type="ECO:0000256" key="9">
    <source>
        <dbReference type="ARBA" id="ARBA00023136"/>
    </source>
</evidence>
<organism evidence="15 16">
    <name type="scientific">Erinaceus europaeus</name>
    <name type="common">Western European hedgehog</name>
    <dbReference type="NCBI Taxonomy" id="9365"/>
    <lineage>
        <taxon>Eukaryota</taxon>
        <taxon>Metazoa</taxon>
        <taxon>Chordata</taxon>
        <taxon>Craniata</taxon>
        <taxon>Vertebrata</taxon>
        <taxon>Euteleostomi</taxon>
        <taxon>Mammalia</taxon>
        <taxon>Eutheria</taxon>
        <taxon>Laurasiatheria</taxon>
        <taxon>Eulipotyphla</taxon>
        <taxon>Erinaceidae</taxon>
        <taxon>Erinaceinae</taxon>
        <taxon>Erinaceus</taxon>
    </lineage>
</organism>
<keyword evidence="10 16" id="KW-0675">Receptor</keyword>
<keyword evidence="6" id="KW-0845">Vitamin A</keyword>
<feature type="transmembrane region" description="Helical" evidence="14">
    <location>
        <begin position="347"/>
        <end position="369"/>
    </location>
</feature>
<keyword evidence="15" id="KW-1185">Reference proteome</keyword>
<dbReference type="Proteomes" id="UP001652624">
    <property type="component" value="Chromosome 16"/>
</dbReference>
<keyword evidence="4" id="KW-1003">Cell membrane</keyword>
<feature type="compositionally biased region" description="Pro residues" evidence="13">
    <location>
        <begin position="531"/>
        <end position="546"/>
    </location>
</feature>
<dbReference type="Pfam" id="PF14752">
    <property type="entry name" value="RBP_receptor"/>
    <property type="match status" value="1"/>
</dbReference>
<dbReference type="InterPro" id="IPR026612">
    <property type="entry name" value="STRA6-like"/>
</dbReference>
<reference evidence="16" key="1">
    <citation type="submission" date="2025-08" db="UniProtKB">
        <authorList>
            <consortium name="RefSeq"/>
        </authorList>
    </citation>
    <scope>IDENTIFICATION</scope>
</reference>
<evidence type="ECO:0000256" key="10">
    <source>
        <dbReference type="ARBA" id="ARBA00023170"/>
    </source>
</evidence>
<evidence type="ECO:0000256" key="7">
    <source>
        <dbReference type="ARBA" id="ARBA00022989"/>
    </source>
</evidence>
<feature type="region of interest" description="Disordered" evidence="13">
    <location>
        <begin position="475"/>
        <end position="603"/>
    </location>
</feature>
<evidence type="ECO:0000256" key="11">
    <source>
        <dbReference type="ARBA" id="ARBA00031015"/>
    </source>
</evidence>
<evidence type="ECO:0000256" key="12">
    <source>
        <dbReference type="ARBA" id="ARBA00047156"/>
    </source>
</evidence>
<dbReference type="RefSeq" id="XP_060030219.1">
    <property type="nucleotide sequence ID" value="XM_060174236.1"/>
</dbReference>
<keyword evidence="8" id="KW-0683">Retinol-binding</keyword>
<evidence type="ECO:0000313" key="16">
    <source>
        <dbReference type="RefSeq" id="XP_060030219.1"/>
    </source>
</evidence>
<keyword evidence="9 14" id="KW-0472">Membrane</keyword>
<dbReference type="PANTHER" id="PTHR21444:SF16">
    <property type="entry name" value="RECEPTOR FOR RETINOL UPTAKE STRA6"/>
    <property type="match status" value="1"/>
</dbReference>
<gene>
    <name evidence="16" type="primary">STRA6</name>
</gene>
<comment type="subcellular location">
    <subcellularLocation>
        <location evidence="1">Cell membrane</location>
        <topology evidence="1">Multi-pass membrane protein</topology>
    </subcellularLocation>
</comment>
<evidence type="ECO:0000256" key="3">
    <source>
        <dbReference type="ARBA" id="ARBA00022448"/>
    </source>
</evidence>
<evidence type="ECO:0000256" key="5">
    <source>
        <dbReference type="ARBA" id="ARBA00022692"/>
    </source>
</evidence>
<feature type="transmembrane region" description="Helical" evidence="14">
    <location>
        <begin position="280"/>
        <end position="307"/>
    </location>
</feature>
<evidence type="ECO:0000256" key="14">
    <source>
        <dbReference type="SAM" id="Phobius"/>
    </source>
</evidence>
<comment type="subunit">
    <text evidence="12">Homodimer. Interacts with JAK2 and STAT5. Interacts (via extracellular domains) with RBP4. Interacts (via cytoplasmic domains) with RBP1.</text>
</comment>
<keyword evidence="7 14" id="KW-1133">Transmembrane helix</keyword>
<accession>A0ABM3W0X7</accession>
<name>A0ABM3W0X7_ERIEU</name>
<feature type="compositionally biased region" description="Gly residues" evidence="13">
    <location>
        <begin position="560"/>
        <end position="578"/>
    </location>
</feature>
<feature type="transmembrane region" description="Helical" evidence="14">
    <location>
        <begin position="192"/>
        <end position="212"/>
    </location>
</feature>
<evidence type="ECO:0000256" key="13">
    <source>
        <dbReference type="SAM" id="MobiDB-lite"/>
    </source>
</evidence>
<evidence type="ECO:0000256" key="8">
    <source>
        <dbReference type="ARBA" id="ARBA00023072"/>
    </source>
</evidence>
<evidence type="ECO:0000256" key="4">
    <source>
        <dbReference type="ARBA" id="ARBA00022475"/>
    </source>
</evidence>
<dbReference type="GeneID" id="103126126"/>
<feature type="compositionally biased region" description="Pro residues" evidence="13">
    <location>
        <begin position="587"/>
        <end position="603"/>
    </location>
</feature>